<evidence type="ECO:0000313" key="3">
    <source>
        <dbReference type="EMBL" id="BBU45078.1"/>
    </source>
</evidence>
<dbReference type="EMBL" id="AP022324">
    <property type="protein sequence ID" value="BBU45078.1"/>
    <property type="molecule type" value="Genomic_DNA"/>
</dbReference>
<keyword evidence="2" id="KW-0732">Signal</keyword>
<dbReference type="Gene3D" id="1.25.40.10">
    <property type="entry name" value="Tetratricopeptide repeat domain"/>
    <property type="match status" value="1"/>
</dbReference>
<proteinExistence type="predicted"/>
<accession>A0A0P7CQB6</accession>
<feature type="compositionally biased region" description="Basic and acidic residues" evidence="1">
    <location>
        <begin position="188"/>
        <end position="198"/>
    </location>
</feature>
<feature type="region of interest" description="Disordered" evidence="1">
    <location>
        <begin position="178"/>
        <end position="198"/>
    </location>
</feature>
<dbReference type="OrthoDB" id="9812424at2"/>
<organism evidence="3 4">
    <name type="scientific">Pseudomonas putida</name>
    <name type="common">Arthrobacter siderocapsulatus</name>
    <dbReference type="NCBI Taxonomy" id="303"/>
    <lineage>
        <taxon>Bacteria</taxon>
        <taxon>Pseudomonadati</taxon>
        <taxon>Pseudomonadota</taxon>
        <taxon>Gammaproteobacteria</taxon>
        <taxon>Pseudomonadales</taxon>
        <taxon>Pseudomonadaceae</taxon>
        <taxon>Pseudomonas</taxon>
    </lineage>
</organism>
<protein>
    <submittedName>
        <fullName evidence="3">Uncharacterized protein</fullName>
    </submittedName>
</protein>
<dbReference type="InterPro" id="IPR011990">
    <property type="entry name" value="TPR-like_helical_dom_sf"/>
</dbReference>
<sequence>MKRLFIASLLAFAPLTWALDQAGSQQLANLQQRWAQIQYQTPKDKRADAFEKLAADASTLVHQHPGSAEPLIWEGIINSSWAGATGGLGALGKVKSAKASLEQAMEMDPTALQGSAYTSLGTLYDQVPGWPIGFGDSDKADALLRKALQINPNGIDSNYFWADHLFRQKRYAEATAALEKARQAPPRPGRELADQGRRGDIDALLKAIKDKQD</sequence>
<dbReference type="SUPFAM" id="SSF48452">
    <property type="entry name" value="TPR-like"/>
    <property type="match status" value="1"/>
</dbReference>
<evidence type="ECO:0000256" key="1">
    <source>
        <dbReference type="SAM" id="MobiDB-lite"/>
    </source>
</evidence>
<name>A0A0P7CQB6_PSEPU</name>
<dbReference type="Proteomes" id="UP000464661">
    <property type="component" value="Chromosome"/>
</dbReference>
<gene>
    <name evidence="3" type="ORF">PPTS312_29930</name>
</gene>
<feature type="signal peptide" evidence="2">
    <location>
        <begin position="1"/>
        <end position="18"/>
    </location>
</feature>
<dbReference type="AlphaFoldDB" id="A0A0P7CQB6"/>
<evidence type="ECO:0000313" key="4">
    <source>
        <dbReference type="Proteomes" id="UP000464661"/>
    </source>
</evidence>
<reference evidence="3 4" key="1">
    <citation type="submission" date="2020-01" db="EMBL/GenBank/DDBJ databases">
        <title>Complete Genome Sequence of Pseudomonas putida Strain TS312, Harboring the HdtS type N-acyl-homoserine Lactone Synthase, Isolated from a Paper Mill.</title>
        <authorList>
            <person name="Hosoe A."/>
            <person name="Suenaga T."/>
            <person name="Sugi T."/>
            <person name="Izumi T."/>
            <person name="Nagai N."/>
            <person name="Terada A."/>
        </authorList>
    </citation>
    <scope>NUCLEOTIDE SEQUENCE [LARGE SCALE GENOMIC DNA]</scope>
    <source>
        <strain evidence="3 4">TS312</strain>
    </source>
</reference>
<dbReference type="InterPro" id="IPR019734">
    <property type="entry name" value="TPR_rpt"/>
</dbReference>
<dbReference type="RefSeq" id="WP_019097385.1">
    <property type="nucleotide sequence ID" value="NZ_AP022324.1"/>
</dbReference>
<feature type="chain" id="PRO_5043635283" evidence="2">
    <location>
        <begin position="19"/>
        <end position="213"/>
    </location>
</feature>
<evidence type="ECO:0000256" key="2">
    <source>
        <dbReference type="SAM" id="SignalP"/>
    </source>
</evidence>
<dbReference type="Pfam" id="PF14559">
    <property type="entry name" value="TPR_19"/>
    <property type="match status" value="1"/>
</dbReference>
<dbReference type="Pfam" id="PF13181">
    <property type="entry name" value="TPR_8"/>
    <property type="match status" value="1"/>
</dbReference>